<gene>
    <name evidence="1" type="ORF">LCGC14_1713130</name>
</gene>
<accession>A0A0F9I205</accession>
<dbReference type="EMBL" id="LAZR01015310">
    <property type="protein sequence ID" value="KKM13739.1"/>
    <property type="molecule type" value="Genomic_DNA"/>
</dbReference>
<evidence type="ECO:0000313" key="1">
    <source>
        <dbReference type="EMBL" id="KKM13739.1"/>
    </source>
</evidence>
<comment type="caution">
    <text evidence="1">The sequence shown here is derived from an EMBL/GenBank/DDBJ whole genome shotgun (WGS) entry which is preliminary data.</text>
</comment>
<protein>
    <submittedName>
        <fullName evidence="1">Uncharacterized protein</fullName>
    </submittedName>
</protein>
<sequence length="69" mass="7932">MFEITCHLCGQNSNESALWRVHAPGEWWECEDCINKYLEEHPDETAVHHGMTGVRFVPHERAKELIGVG</sequence>
<dbReference type="AlphaFoldDB" id="A0A0F9I205"/>
<organism evidence="1">
    <name type="scientific">marine sediment metagenome</name>
    <dbReference type="NCBI Taxonomy" id="412755"/>
    <lineage>
        <taxon>unclassified sequences</taxon>
        <taxon>metagenomes</taxon>
        <taxon>ecological metagenomes</taxon>
    </lineage>
</organism>
<reference evidence="1" key="1">
    <citation type="journal article" date="2015" name="Nature">
        <title>Complex archaea that bridge the gap between prokaryotes and eukaryotes.</title>
        <authorList>
            <person name="Spang A."/>
            <person name="Saw J.H."/>
            <person name="Jorgensen S.L."/>
            <person name="Zaremba-Niedzwiedzka K."/>
            <person name="Martijn J."/>
            <person name="Lind A.E."/>
            <person name="van Eijk R."/>
            <person name="Schleper C."/>
            <person name="Guy L."/>
            <person name="Ettema T.J."/>
        </authorList>
    </citation>
    <scope>NUCLEOTIDE SEQUENCE</scope>
</reference>
<proteinExistence type="predicted"/>
<name>A0A0F9I205_9ZZZZ</name>